<comment type="caution">
    <text evidence="1">The sequence shown here is derived from an EMBL/GenBank/DDBJ whole genome shotgun (WGS) entry which is preliminary data.</text>
</comment>
<keyword evidence="2" id="KW-1185">Reference proteome</keyword>
<accession>A0ACC3BJ34</accession>
<name>A0ACC3BJ34_PYRYE</name>
<reference evidence="1" key="1">
    <citation type="submission" date="2019-11" db="EMBL/GenBank/DDBJ databases">
        <title>Nori genome reveals adaptations in red seaweeds to the harsh intertidal environment.</title>
        <authorList>
            <person name="Wang D."/>
            <person name="Mao Y."/>
        </authorList>
    </citation>
    <scope>NUCLEOTIDE SEQUENCE</scope>
    <source>
        <tissue evidence="1">Gametophyte</tissue>
    </source>
</reference>
<evidence type="ECO:0000313" key="2">
    <source>
        <dbReference type="Proteomes" id="UP000798662"/>
    </source>
</evidence>
<dbReference type="EMBL" id="CM020618">
    <property type="protein sequence ID" value="KAK1857771.1"/>
    <property type="molecule type" value="Genomic_DNA"/>
</dbReference>
<evidence type="ECO:0000313" key="1">
    <source>
        <dbReference type="EMBL" id="KAK1857771.1"/>
    </source>
</evidence>
<dbReference type="Proteomes" id="UP000798662">
    <property type="component" value="Chromosome 1"/>
</dbReference>
<protein>
    <submittedName>
        <fullName evidence="1">Uncharacterized protein</fullName>
    </submittedName>
</protein>
<sequence length="404" mass="40885">MKVRRQEADSGDASTESLSTTTSWASLRPPSFLGGVRFLATEADLLLLTASGAAGLAAFLALDGSPPRTRLFFPYDGQWQPFTEESIPVSHVVLVLLLGILPGVTLVELALARWVRRVPWPLAVLAAWRYAAALAGSLAMTGFYLEVTWASLGALRPDFASRCLGFGPFEPGVFANAVIGSNADCTTDASEEFLNEARRAFPSGHSAGAAVGGVWATAVLLRVAASGVGGVIAQAAVVGIHAVWVWVGHVVLSRVMDNRHTVADVSGGVALGVAVGGIAATWVSGAVRRLETKLSSPGGGGRRRGRHALPPSDVAASSGVSEEAAANAASVDLSGVSSASARLDGDDGYDAAAAAAAGGEASSTTSSDLGVSRVRRAPPGGGPAGGGRGASEPGAQRGDVAITL</sequence>
<gene>
    <name evidence="1" type="ORF">I4F81_000386</name>
</gene>
<organism evidence="1 2">
    <name type="scientific">Pyropia yezoensis</name>
    <name type="common">Susabi-nori</name>
    <name type="synonym">Porphyra yezoensis</name>
    <dbReference type="NCBI Taxonomy" id="2788"/>
    <lineage>
        <taxon>Eukaryota</taxon>
        <taxon>Rhodophyta</taxon>
        <taxon>Bangiophyceae</taxon>
        <taxon>Bangiales</taxon>
        <taxon>Bangiaceae</taxon>
        <taxon>Pyropia</taxon>
    </lineage>
</organism>
<proteinExistence type="predicted"/>